<proteinExistence type="predicted"/>
<keyword evidence="7" id="KW-1185">Reference proteome</keyword>
<dbReference type="InterPro" id="IPR003018">
    <property type="entry name" value="GAF"/>
</dbReference>
<evidence type="ECO:0000256" key="2">
    <source>
        <dbReference type="ARBA" id="ARBA00022777"/>
    </source>
</evidence>
<dbReference type="RefSeq" id="WP_090046962.1">
    <property type="nucleotide sequence ID" value="NZ_FNCC01000003.1"/>
</dbReference>
<dbReference type="PIRSF" id="PIRSF036625">
    <property type="entry name" value="GAF_ANTAR"/>
    <property type="match status" value="1"/>
</dbReference>
<dbReference type="STRING" id="200378.SAMN05216553_1034"/>
<dbReference type="Pfam" id="PF13185">
    <property type="entry name" value="GAF_2"/>
    <property type="match status" value="1"/>
</dbReference>
<keyword evidence="4" id="KW-0804">Transcription</keyword>
<dbReference type="Proteomes" id="UP000199623">
    <property type="component" value="Unassembled WGS sequence"/>
</dbReference>
<gene>
    <name evidence="6" type="ORF">SAMN05216553_1034</name>
</gene>
<dbReference type="InterPro" id="IPR012074">
    <property type="entry name" value="GAF_ANTAR"/>
</dbReference>
<dbReference type="OrthoDB" id="4629915at2"/>
<dbReference type="AlphaFoldDB" id="A0A1G7NGS6"/>
<dbReference type="InterPro" id="IPR011006">
    <property type="entry name" value="CheY-like_superfamily"/>
</dbReference>
<protein>
    <submittedName>
        <fullName evidence="6">GAF domain-containing protein</fullName>
    </submittedName>
</protein>
<dbReference type="Pfam" id="PF03861">
    <property type="entry name" value="ANTAR"/>
    <property type="match status" value="1"/>
</dbReference>
<dbReference type="GO" id="GO:0003723">
    <property type="term" value="F:RNA binding"/>
    <property type="evidence" value="ECO:0007669"/>
    <property type="project" value="InterPro"/>
</dbReference>
<dbReference type="SUPFAM" id="SSF52172">
    <property type="entry name" value="CheY-like"/>
    <property type="match status" value="1"/>
</dbReference>
<dbReference type="Gene3D" id="1.10.10.10">
    <property type="entry name" value="Winged helix-like DNA-binding domain superfamily/Winged helix DNA-binding domain"/>
    <property type="match status" value="1"/>
</dbReference>
<dbReference type="Gene3D" id="3.30.450.40">
    <property type="match status" value="1"/>
</dbReference>
<keyword evidence="2" id="KW-0418">Kinase</keyword>
<evidence type="ECO:0000256" key="4">
    <source>
        <dbReference type="ARBA" id="ARBA00023163"/>
    </source>
</evidence>
<dbReference type="GO" id="GO:0016301">
    <property type="term" value="F:kinase activity"/>
    <property type="evidence" value="ECO:0007669"/>
    <property type="project" value="UniProtKB-KW"/>
</dbReference>
<dbReference type="PROSITE" id="PS50921">
    <property type="entry name" value="ANTAR"/>
    <property type="match status" value="1"/>
</dbReference>
<reference evidence="7" key="1">
    <citation type="submission" date="2016-10" db="EMBL/GenBank/DDBJ databases">
        <authorList>
            <person name="Varghese N."/>
            <person name="Submissions S."/>
        </authorList>
    </citation>
    <scope>NUCLEOTIDE SEQUENCE [LARGE SCALE GENOMIC DNA]</scope>
    <source>
        <strain evidence="7">CGMCC 4.3506</strain>
    </source>
</reference>
<name>A0A1G7NGS6_9PSEU</name>
<dbReference type="SMART" id="SM00065">
    <property type="entry name" value="GAF"/>
    <property type="match status" value="1"/>
</dbReference>
<evidence type="ECO:0000313" key="7">
    <source>
        <dbReference type="Proteomes" id="UP000199623"/>
    </source>
</evidence>
<sequence>MAHDDSDLATQLTDIARGLRRQRGEQETLDAIVHAAVGSIPGAEHAGIMTITGRKEIKTVATTGELPCEVDQAQLDSGEGPCLTALYLEKIVSVPDVAGDERWRAFGRKAADLKVGSMLSFQLFVDDEDLGALNLYAAGTRAFADESVHVGSLFAGHSAIALAAATEREQLGEAVATRDLIGQAKGILMERHQMDADQAFAVLVRASQYLNLKLRDIAEHLTTTRKLPTGQD</sequence>
<keyword evidence="3" id="KW-0805">Transcription regulation</keyword>
<accession>A0A1G7NGS6</accession>
<evidence type="ECO:0000313" key="6">
    <source>
        <dbReference type="EMBL" id="SDF73127.1"/>
    </source>
</evidence>
<dbReference type="InterPro" id="IPR005561">
    <property type="entry name" value="ANTAR"/>
</dbReference>
<dbReference type="EMBL" id="FNCC01000003">
    <property type="protein sequence ID" value="SDF73127.1"/>
    <property type="molecule type" value="Genomic_DNA"/>
</dbReference>
<dbReference type="SMART" id="SM01012">
    <property type="entry name" value="ANTAR"/>
    <property type="match status" value="1"/>
</dbReference>
<evidence type="ECO:0000256" key="1">
    <source>
        <dbReference type="ARBA" id="ARBA00022679"/>
    </source>
</evidence>
<dbReference type="InterPro" id="IPR029016">
    <property type="entry name" value="GAF-like_dom_sf"/>
</dbReference>
<evidence type="ECO:0000256" key="3">
    <source>
        <dbReference type="ARBA" id="ARBA00023015"/>
    </source>
</evidence>
<evidence type="ECO:0000259" key="5">
    <source>
        <dbReference type="PROSITE" id="PS50921"/>
    </source>
</evidence>
<dbReference type="SUPFAM" id="SSF55781">
    <property type="entry name" value="GAF domain-like"/>
    <property type="match status" value="1"/>
</dbReference>
<feature type="domain" description="ANTAR" evidence="5">
    <location>
        <begin position="161"/>
        <end position="222"/>
    </location>
</feature>
<keyword evidence="1" id="KW-0808">Transferase</keyword>
<organism evidence="6 7">
    <name type="scientific">Lentzea fradiae</name>
    <dbReference type="NCBI Taxonomy" id="200378"/>
    <lineage>
        <taxon>Bacteria</taxon>
        <taxon>Bacillati</taxon>
        <taxon>Actinomycetota</taxon>
        <taxon>Actinomycetes</taxon>
        <taxon>Pseudonocardiales</taxon>
        <taxon>Pseudonocardiaceae</taxon>
        <taxon>Lentzea</taxon>
    </lineage>
</organism>
<dbReference type="InterPro" id="IPR036388">
    <property type="entry name" value="WH-like_DNA-bd_sf"/>
</dbReference>